<dbReference type="OrthoDB" id="73901at2759"/>
<dbReference type="Proteomes" id="UP001063166">
    <property type="component" value="Unassembled WGS sequence"/>
</dbReference>
<keyword evidence="4" id="KW-1185">Reference proteome</keyword>
<feature type="transmembrane region" description="Helical" evidence="2">
    <location>
        <begin position="22"/>
        <end position="47"/>
    </location>
</feature>
<evidence type="ECO:0000256" key="2">
    <source>
        <dbReference type="SAM" id="Phobius"/>
    </source>
</evidence>
<keyword evidence="2" id="KW-1133">Transmembrane helix</keyword>
<accession>A0A9P3PH04</accession>
<reference evidence="3" key="1">
    <citation type="submission" date="2022-07" db="EMBL/GenBank/DDBJ databases">
        <title>The genome of Lyophyllum shimeji provides insight into the initial evolution of ectomycorrhizal fungal genome.</title>
        <authorList>
            <person name="Kobayashi Y."/>
            <person name="Shibata T."/>
            <person name="Hirakawa H."/>
            <person name="Shigenobu S."/>
            <person name="Nishiyama T."/>
            <person name="Yamada A."/>
            <person name="Hasebe M."/>
            <person name="Kawaguchi M."/>
        </authorList>
    </citation>
    <scope>NUCLEOTIDE SEQUENCE</scope>
    <source>
        <strain evidence="3">AT787</strain>
    </source>
</reference>
<organism evidence="3 4">
    <name type="scientific">Lyophyllum shimeji</name>
    <name type="common">Hon-shimeji</name>
    <name type="synonym">Tricholoma shimeji</name>
    <dbReference type="NCBI Taxonomy" id="47721"/>
    <lineage>
        <taxon>Eukaryota</taxon>
        <taxon>Fungi</taxon>
        <taxon>Dikarya</taxon>
        <taxon>Basidiomycota</taxon>
        <taxon>Agaricomycotina</taxon>
        <taxon>Agaricomycetes</taxon>
        <taxon>Agaricomycetidae</taxon>
        <taxon>Agaricales</taxon>
        <taxon>Tricholomatineae</taxon>
        <taxon>Lyophyllaceae</taxon>
        <taxon>Lyophyllum</taxon>
    </lineage>
</organism>
<name>A0A9P3PH04_LYOSH</name>
<evidence type="ECO:0000313" key="4">
    <source>
        <dbReference type="Proteomes" id="UP001063166"/>
    </source>
</evidence>
<keyword evidence="2" id="KW-0812">Transmembrane</keyword>
<gene>
    <name evidence="3" type="ORF">LshimejAT787_0300830</name>
</gene>
<feature type="transmembrane region" description="Helical" evidence="2">
    <location>
        <begin position="94"/>
        <end position="114"/>
    </location>
</feature>
<dbReference type="EMBL" id="BRPK01000003">
    <property type="protein sequence ID" value="GLB35795.1"/>
    <property type="molecule type" value="Genomic_DNA"/>
</dbReference>
<comment type="caution">
    <text evidence="3">The sequence shown here is derived from an EMBL/GenBank/DDBJ whole genome shotgun (WGS) entry which is preliminary data.</text>
</comment>
<feature type="transmembrane region" description="Helical" evidence="2">
    <location>
        <begin position="68"/>
        <end position="88"/>
    </location>
</feature>
<evidence type="ECO:0000256" key="1">
    <source>
        <dbReference type="SAM" id="MobiDB-lite"/>
    </source>
</evidence>
<feature type="region of interest" description="Disordered" evidence="1">
    <location>
        <begin position="199"/>
        <end position="231"/>
    </location>
</feature>
<evidence type="ECO:0000313" key="3">
    <source>
        <dbReference type="EMBL" id="GLB35795.1"/>
    </source>
</evidence>
<proteinExistence type="predicted"/>
<dbReference type="AlphaFoldDB" id="A0A9P3PH04"/>
<sequence>MDNWEPYLHWAFRDEAVLVPSLYLHSFSSFLAASILTTCICACERCLSHLLDKHWSIPFIRHSRWKKLVWRASLYWIVTFLRLCYMLISMTFNLGLILVLVTALTVTQTVLELLNSSECRQNPRRDIGATDLEQPLLERQSELSLVTRPRLKSRPGHIYIDPSHSNIARADALASELGISPNPERVQLSQCERTGASFDAGAARAMSKSSQSAAGPDSHLPTQLEADPVSD</sequence>
<keyword evidence="2" id="KW-0472">Membrane</keyword>
<evidence type="ECO:0008006" key="5">
    <source>
        <dbReference type="Google" id="ProtNLM"/>
    </source>
</evidence>
<protein>
    <recommendedName>
        <fullName evidence="5">Copper transporter</fullName>
    </recommendedName>
</protein>